<gene>
    <name evidence="2" type="ORF">PLEPLA_LOCUS7309</name>
</gene>
<dbReference type="AlphaFoldDB" id="A0A9N7YBC3"/>
<protein>
    <submittedName>
        <fullName evidence="2">Uncharacterized protein</fullName>
    </submittedName>
</protein>
<feature type="compositionally biased region" description="Polar residues" evidence="1">
    <location>
        <begin position="37"/>
        <end position="47"/>
    </location>
</feature>
<dbReference type="EMBL" id="CADEAL010000391">
    <property type="protein sequence ID" value="CAB1419478.1"/>
    <property type="molecule type" value="Genomic_DNA"/>
</dbReference>
<dbReference type="Proteomes" id="UP001153269">
    <property type="component" value="Unassembled WGS sequence"/>
</dbReference>
<keyword evidence="3" id="KW-1185">Reference proteome</keyword>
<feature type="region of interest" description="Disordered" evidence="1">
    <location>
        <begin position="1"/>
        <end position="50"/>
    </location>
</feature>
<evidence type="ECO:0000256" key="1">
    <source>
        <dbReference type="SAM" id="MobiDB-lite"/>
    </source>
</evidence>
<reference evidence="2" key="1">
    <citation type="submission" date="2020-03" db="EMBL/GenBank/DDBJ databases">
        <authorList>
            <person name="Weist P."/>
        </authorList>
    </citation>
    <scope>NUCLEOTIDE SEQUENCE</scope>
</reference>
<proteinExistence type="predicted"/>
<evidence type="ECO:0000313" key="2">
    <source>
        <dbReference type="EMBL" id="CAB1419478.1"/>
    </source>
</evidence>
<name>A0A9N7YBC3_PLEPL</name>
<accession>A0A9N7YBC3</accession>
<feature type="compositionally biased region" description="Gly residues" evidence="1">
    <location>
        <begin position="1"/>
        <end position="14"/>
    </location>
</feature>
<comment type="caution">
    <text evidence="2">The sequence shown here is derived from an EMBL/GenBank/DDBJ whole genome shotgun (WGS) entry which is preliminary data.</text>
</comment>
<sequence>MEGTRRGLGPGGTRGTIEPLCRGGGGGQIAALEIPSQGDTQKPSLNPQPGAETQFADCVCVCAGGRGGTEADSSACTGGRELSS</sequence>
<organism evidence="2 3">
    <name type="scientific">Pleuronectes platessa</name>
    <name type="common">European plaice</name>
    <dbReference type="NCBI Taxonomy" id="8262"/>
    <lineage>
        <taxon>Eukaryota</taxon>
        <taxon>Metazoa</taxon>
        <taxon>Chordata</taxon>
        <taxon>Craniata</taxon>
        <taxon>Vertebrata</taxon>
        <taxon>Euteleostomi</taxon>
        <taxon>Actinopterygii</taxon>
        <taxon>Neopterygii</taxon>
        <taxon>Teleostei</taxon>
        <taxon>Neoteleostei</taxon>
        <taxon>Acanthomorphata</taxon>
        <taxon>Carangaria</taxon>
        <taxon>Pleuronectiformes</taxon>
        <taxon>Pleuronectoidei</taxon>
        <taxon>Pleuronectidae</taxon>
        <taxon>Pleuronectes</taxon>
    </lineage>
</organism>
<evidence type="ECO:0000313" key="3">
    <source>
        <dbReference type="Proteomes" id="UP001153269"/>
    </source>
</evidence>